<proteinExistence type="inferred from homology"/>
<accession>A0ABR7E605</accession>
<comment type="similarity">
    <text evidence="1 4">Belongs to the bacterial histone-like protein family.</text>
</comment>
<keyword evidence="2" id="KW-0226">DNA condensation</keyword>
<dbReference type="Pfam" id="PF00216">
    <property type="entry name" value="Bac_DNA_binding"/>
    <property type="match status" value="1"/>
</dbReference>
<keyword evidence="3 5" id="KW-0238">DNA-binding</keyword>
<protein>
    <submittedName>
        <fullName evidence="5">HU family DNA-binding protein</fullName>
    </submittedName>
</protein>
<dbReference type="PANTHER" id="PTHR33175:SF3">
    <property type="entry name" value="DNA-BINDING PROTEIN HU-BETA"/>
    <property type="match status" value="1"/>
</dbReference>
<organism evidence="5 6">
    <name type="scientific">Parabacteroides segnis</name>
    <dbReference type="NCBI Taxonomy" id="2763058"/>
    <lineage>
        <taxon>Bacteria</taxon>
        <taxon>Pseudomonadati</taxon>
        <taxon>Bacteroidota</taxon>
        <taxon>Bacteroidia</taxon>
        <taxon>Bacteroidales</taxon>
        <taxon>Tannerellaceae</taxon>
        <taxon>Parabacteroides</taxon>
    </lineage>
</organism>
<evidence type="ECO:0000256" key="3">
    <source>
        <dbReference type="ARBA" id="ARBA00023125"/>
    </source>
</evidence>
<evidence type="ECO:0000313" key="5">
    <source>
        <dbReference type="EMBL" id="MBC5645190.1"/>
    </source>
</evidence>
<comment type="caution">
    <text evidence="5">The sequence shown here is derived from an EMBL/GenBank/DDBJ whole genome shotgun (WGS) entry which is preliminary data.</text>
</comment>
<sequence>MNKQQLIQSLSERLSLPLSQCQTFINASQEVLAEALLKGESVVLQGFGNLSPWVQGEREGRNPRTGQTCLIAPRVSVKFKPGKLLLKTLNPENKK</sequence>
<dbReference type="PANTHER" id="PTHR33175">
    <property type="entry name" value="DNA-BINDING PROTEIN HU"/>
    <property type="match status" value="1"/>
</dbReference>
<dbReference type="InterPro" id="IPR000119">
    <property type="entry name" value="Hist_DNA-bd"/>
</dbReference>
<dbReference type="InterPro" id="IPR010992">
    <property type="entry name" value="IHF-like_DNA-bd_dom_sf"/>
</dbReference>
<dbReference type="SUPFAM" id="SSF47729">
    <property type="entry name" value="IHF-like DNA-binding proteins"/>
    <property type="match status" value="1"/>
</dbReference>
<reference evidence="5 6" key="1">
    <citation type="submission" date="2020-08" db="EMBL/GenBank/DDBJ databases">
        <title>Genome public.</title>
        <authorList>
            <person name="Liu C."/>
            <person name="Sun Q."/>
        </authorList>
    </citation>
    <scope>NUCLEOTIDE SEQUENCE [LARGE SCALE GENOMIC DNA]</scope>
    <source>
        <strain evidence="5 6">BX2</strain>
    </source>
</reference>
<evidence type="ECO:0000256" key="4">
    <source>
        <dbReference type="RuleBase" id="RU003939"/>
    </source>
</evidence>
<dbReference type="PROSITE" id="PS00045">
    <property type="entry name" value="HISTONE_LIKE"/>
    <property type="match status" value="1"/>
</dbReference>
<dbReference type="InterPro" id="IPR020816">
    <property type="entry name" value="Histone-like_DNA-bd_CS"/>
</dbReference>
<dbReference type="Proteomes" id="UP000644010">
    <property type="component" value="Unassembled WGS sequence"/>
</dbReference>
<dbReference type="CDD" id="cd13832">
    <property type="entry name" value="IHF"/>
    <property type="match status" value="1"/>
</dbReference>
<evidence type="ECO:0000256" key="1">
    <source>
        <dbReference type="ARBA" id="ARBA00010529"/>
    </source>
</evidence>
<evidence type="ECO:0000313" key="6">
    <source>
        <dbReference type="Proteomes" id="UP000644010"/>
    </source>
</evidence>
<name>A0ABR7E605_9BACT</name>
<evidence type="ECO:0000256" key="2">
    <source>
        <dbReference type="ARBA" id="ARBA00023067"/>
    </source>
</evidence>
<dbReference type="EMBL" id="JACOOI010000027">
    <property type="protein sequence ID" value="MBC5645190.1"/>
    <property type="molecule type" value="Genomic_DNA"/>
</dbReference>
<dbReference type="SMART" id="SM00411">
    <property type="entry name" value="BHL"/>
    <property type="match status" value="1"/>
</dbReference>
<dbReference type="GO" id="GO:0003677">
    <property type="term" value="F:DNA binding"/>
    <property type="evidence" value="ECO:0007669"/>
    <property type="project" value="UniProtKB-KW"/>
</dbReference>
<gene>
    <name evidence="5" type="ORF">H8S77_20105</name>
</gene>
<dbReference type="PRINTS" id="PR01727">
    <property type="entry name" value="DNABINDINGHU"/>
</dbReference>
<keyword evidence="6" id="KW-1185">Reference proteome</keyword>
<dbReference type="Gene3D" id="4.10.520.10">
    <property type="entry name" value="IHF-like DNA-binding proteins"/>
    <property type="match status" value="1"/>
</dbReference>